<dbReference type="PANTHER" id="PTHR24221:SF654">
    <property type="entry name" value="ATP-BINDING CASSETTE SUB-FAMILY B MEMBER 6"/>
    <property type="match status" value="1"/>
</dbReference>
<dbReference type="GO" id="GO:0034040">
    <property type="term" value="F:ATPase-coupled lipid transmembrane transporter activity"/>
    <property type="evidence" value="ECO:0007669"/>
    <property type="project" value="TreeGrafter"/>
</dbReference>
<comment type="subcellular location">
    <subcellularLocation>
        <location evidence="1">Membrane</location>
        <topology evidence="1">Multi-pass membrane protein</topology>
    </subcellularLocation>
</comment>
<evidence type="ECO:0000256" key="1">
    <source>
        <dbReference type="ARBA" id="ARBA00004141"/>
    </source>
</evidence>
<dbReference type="InterPro" id="IPR003593">
    <property type="entry name" value="AAA+_ATPase"/>
</dbReference>
<dbReference type="PROSITE" id="PS00211">
    <property type="entry name" value="ABC_TRANSPORTER_1"/>
    <property type="match status" value="1"/>
</dbReference>
<keyword evidence="2 9" id="KW-0812">Transmembrane</keyword>
<dbReference type="PROSITE" id="PS50893">
    <property type="entry name" value="ABC_TRANSPORTER_2"/>
    <property type="match status" value="1"/>
</dbReference>
<proteinExistence type="inferred from homology"/>
<evidence type="ECO:0000256" key="8">
    <source>
        <dbReference type="SAM" id="MobiDB-lite"/>
    </source>
</evidence>
<dbReference type="InterPro" id="IPR036640">
    <property type="entry name" value="ABC1_TM_sf"/>
</dbReference>
<dbReference type="EMBL" id="HBHT01004838">
    <property type="protein sequence ID" value="CAD9946305.1"/>
    <property type="molecule type" value="Transcribed_RNA"/>
</dbReference>
<evidence type="ECO:0000259" key="10">
    <source>
        <dbReference type="PROSITE" id="PS50893"/>
    </source>
</evidence>
<dbReference type="GO" id="GO:0140359">
    <property type="term" value="F:ABC-type transporter activity"/>
    <property type="evidence" value="ECO:0007669"/>
    <property type="project" value="InterPro"/>
</dbReference>
<dbReference type="GO" id="GO:0016887">
    <property type="term" value="F:ATP hydrolysis activity"/>
    <property type="evidence" value="ECO:0007669"/>
    <property type="project" value="InterPro"/>
</dbReference>
<feature type="domain" description="ABC transporter" evidence="10">
    <location>
        <begin position="413"/>
        <end position="635"/>
    </location>
</feature>
<dbReference type="SUPFAM" id="SSF52540">
    <property type="entry name" value="P-loop containing nucleoside triphosphate hydrolases"/>
    <property type="match status" value="1"/>
</dbReference>
<dbReference type="CDD" id="cd03228">
    <property type="entry name" value="ABCC_MRP_Like"/>
    <property type="match status" value="1"/>
</dbReference>
<dbReference type="AlphaFoldDB" id="A0A7S2Y2X7"/>
<protein>
    <recommendedName>
        <fullName evidence="13">ABC transporter domain-containing protein</fullName>
    </recommendedName>
</protein>
<accession>A0A7S2Y2X7</accession>
<feature type="domain" description="ABC transmembrane type-1" evidence="11">
    <location>
        <begin position="155"/>
        <end position="301"/>
    </location>
</feature>
<keyword evidence="3" id="KW-0547">Nucleotide-binding</keyword>
<dbReference type="Gene3D" id="1.20.1560.10">
    <property type="entry name" value="ABC transporter type 1, transmembrane domain"/>
    <property type="match status" value="1"/>
</dbReference>
<evidence type="ECO:0000256" key="2">
    <source>
        <dbReference type="ARBA" id="ARBA00022692"/>
    </source>
</evidence>
<evidence type="ECO:0000256" key="9">
    <source>
        <dbReference type="SAM" id="Phobius"/>
    </source>
</evidence>
<evidence type="ECO:0000256" key="5">
    <source>
        <dbReference type="ARBA" id="ARBA00022989"/>
    </source>
</evidence>
<dbReference type="InterPro" id="IPR039421">
    <property type="entry name" value="Type_1_exporter"/>
</dbReference>
<dbReference type="SUPFAM" id="SSF90123">
    <property type="entry name" value="ABC transporter transmembrane region"/>
    <property type="match status" value="1"/>
</dbReference>
<evidence type="ECO:0000313" key="12">
    <source>
        <dbReference type="EMBL" id="CAD9946305.1"/>
    </source>
</evidence>
<dbReference type="Pfam" id="PF00005">
    <property type="entry name" value="ABC_tran"/>
    <property type="match status" value="1"/>
</dbReference>
<comment type="similarity">
    <text evidence="7">Belongs to the ABC transporter superfamily. ABCB family. Heavy Metal importer (TC 3.A.1.210) subfamily.</text>
</comment>
<dbReference type="GO" id="GO:0016020">
    <property type="term" value="C:membrane"/>
    <property type="evidence" value="ECO:0007669"/>
    <property type="project" value="UniProtKB-SubCell"/>
</dbReference>
<gene>
    <name evidence="12" type="ORF">APAL1065_LOCUS3239</name>
</gene>
<reference evidence="12" key="1">
    <citation type="submission" date="2021-01" db="EMBL/GenBank/DDBJ databases">
        <authorList>
            <person name="Corre E."/>
            <person name="Pelletier E."/>
            <person name="Niang G."/>
            <person name="Scheremetjew M."/>
            <person name="Finn R."/>
            <person name="Kale V."/>
            <person name="Holt S."/>
            <person name="Cochrane G."/>
            <person name="Meng A."/>
            <person name="Brown T."/>
            <person name="Cohen L."/>
        </authorList>
    </citation>
    <scope>NUCLEOTIDE SEQUENCE</scope>
    <source>
        <strain evidence="12">CCMP125</strain>
    </source>
</reference>
<sequence>MKQQDERLKLLNYVLPIMRGIAYPLLKISFIALSEKLLQEALRTSIDQDLFQELEKDVFDSVKSSSMTRLYLLDGLGFYGTLAVSGALVLVLAIIQPWASAMQEYHLNLEEVKRLQSVLYKRFILEPNSVAMNEASDLLYTKISIIEEYWGKSKFQMVGDLTSVIFGLILLLALSWDLGLMYLVGALIIFVLSELLRSNLSSPWAEQRETKTAKTNAHLIDLVICKEVVLTHAQEIQEQRRLDTYIQADRNDGKQLLKAHFITEVFKSITFYALPPLLFLFVFLVDLTMERVFQLLLIIVMTEEIMRSYFAYTAHAEKQEEYQRAQKDFCHVLNMDQADLFPHDFEWPWTKRGGGGSNGWNTAKVAENTESTYGWDEESGRKSGNPALPSPNLDISTLLSNRTTRQDEDTCAIQLQDVSLGYSVQESMYHVADKLNMSFSLGKHYAIMGETGAGKSTVLKVLAGLLPPLQGTILLAGQPLPTTSLLWRQQIGVVSQNSLFLNRSLRENLCYGPVSPVEDKVIWQALEKVNLKTRVQELPQGLDTRLLDNGLEFSGGQRQRLQIARLLLSGVSSQVILLDEPTSALDSLTTDQILVVLQEFLVEKTLIMVTHDVQPLILADTVFQMKCGGDVEYAV</sequence>
<feature type="transmembrane region" description="Helical" evidence="9">
    <location>
        <begin position="76"/>
        <end position="95"/>
    </location>
</feature>
<keyword evidence="6 9" id="KW-0472">Membrane</keyword>
<evidence type="ECO:0000256" key="3">
    <source>
        <dbReference type="ARBA" id="ARBA00022741"/>
    </source>
</evidence>
<evidence type="ECO:0000256" key="6">
    <source>
        <dbReference type="ARBA" id="ARBA00023136"/>
    </source>
</evidence>
<dbReference type="InterPro" id="IPR011527">
    <property type="entry name" value="ABC1_TM_dom"/>
</dbReference>
<evidence type="ECO:0000256" key="7">
    <source>
        <dbReference type="ARBA" id="ARBA00024363"/>
    </source>
</evidence>
<dbReference type="InterPro" id="IPR003439">
    <property type="entry name" value="ABC_transporter-like_ATP-bd"/>
</dbReference>
<dbReference type="InterPro" id="IPR027417">
    <property type="entry name" value="P-loop_NTPase"/>
</dbReference>
<organism evidence="12">
    <name type="scientific">Entomoneis paludosa</name>
    <dbReference type="NCBI Taxonomy" id="265537"/>
    <lineage>
        <taxon>Eukaryota</taxon>
        <taxon>Sar</taxon>
        <taxon>Stramenopiles</taxon>
        <taxon>Ochrophyta</taxon>
        <taxon>Bacillariophyta</taxon>
        <taxon>Bacillariophyceae</taxon>
        <taxon>Bacillariophycidae</taxon>
        <taxon>Entomoneidaceae</taxon>
        <taxon>Entomoneis</taxon>
    </lineage>
</organism>
<feature type="region of interest" description="Disordered" evidence="8">
    <location>
        <begin position="371"/>
        <end position="393"/>
    </location>
</feature>
<evidence type="ECO:0000259" key="11">
    <source>
        <dbReference type="PROSITE" id="PS50929"/>
    </source>
</evidence>
<dbReference type="PANTHER" id="PTHR24221">
    <property type="entry name" value="ATP-BINDING CASSETTE SUB-FAMILY B"/>
    <property type="match status" value="1"/>
</dbReference>
<keyword evidence="4" id="KW-0067">ATP-binding</keyword>
<dbReference type="InterPro" id="IPR017871">
    <property type="entry name" value="ABC_transporter-like_CS"/>
</dbReference>
<evidence type="ECO:0000256" key="4">
    <source>
        <dbReference type="ARBA" id="ARBA00022840"/>
    </source>
</evidence>
<dbReference type="PROSITE" id="PS50929">
    <property type="entry name" value="ABC_TM1F"/>
    <property type="match status" value="1"/>
</dbReference>
<dbReference type="SMART" id="SM00382">
    <property type="entry name" value="AAA"/>
    <property type="match status" value="1"/>
</dbReference>
<name>A0A7S2Y2X7_9STRA</name>
<dbReference type="Pfam" id="PF00664">
    <property type="entry name" value="ABC_membrane"/>
    <property type="match status" value="1"/>
</dbReference>
<keyword evidence="5 9" id="KW-1133">Transmembrane helix</keyword>
<dbReference type="GO" id="GO:0005524">
    <property type="term" value="F:ATP binding"/>
    <property type="evidence" value="ECO:0007669"/>
    <property type="project" value="UniProtKB-KW"/>
</dbReference>
<feature type="transmembrane region" description="Helical" evidence="9">
    <location>
        <begin position="164"/>
        <end position="192"/>
    </location>
</feature>
<dbReference type="Gene3D" id="3.40.50.300">
    <property type="entry name" value="P-loop containing nucleotide triphosphate hydrolases"/>
    <property type="match status" value="1"/>
</dbReference>
<evidence type="ECO:0008006" key="13">
    <source>
        <dbReference type="Google" id="ProtNLM"/>
    </source>
</evidence>